<comment type="caution">
    <text evidence="1">The sequence shown here is derived from an EMBL/GenBank/DDBJ whole genome shotgun (WGS) entry which is preliminary data.</text>
</comment>
<evidence type="ECO:0000313" key="2">
    <source>
        <dbReference type="Proteomes" id="UP001140234"/>
    </source>
</evidence>
<sequence length="369" mass="39416">MGPVSAEVATKVVDDIIGSISIEAMRAQPRLDLSDAEKKVVRESLPGLEGLLAGNRQVMRAVYMLTQNRELVARAYSAEVAVAEQRRLLGVDQYIIRPENVNQIFGILQKTISLAKEWGLAQQNPGAAAGAPAPADPRPPALHSAAAHLAAPMTNMHPDAVTSDPTLENFHKAVKHPLDPGSLRLPVTKKRAVGKSNAPGSDSQTPTVPAPAPTMLPQPAPAAFVPAPMMLPPNMTRDEFDRLPLDKRTSILKNQQTALIRQQTIGIESVAAAAAATAGTMPGGSSTNPLLMAAERGMSSGGSLLSEEERRLQALEKDKWNRPLEYLMCVLDRFTASAERAGVEPAPILQQAFWPIARRSGVIATDAVL</sequence>
<proteinExistence type="predicted"/>
<evidence type="ECO:0000313" key="1">
    <source>
        <dbReference type="EMBL" id="KAJ2765575.1"/>
    </source>
</evidence>
<keyword evidence="2" id="KW-1185">Reference proteome</keyword>
<name>A0ACC1JQQ9_9FUNG</name>
<dbReference type="EMBL" id="JANBUJ010001960">
    <property type="protein sequence ID" value="KAJ2765575.1"/>
    <property type="molecule type" value="Genomic_DNA"/>
</dbReference>
<dbReference type="Proteomes" id="UP001140234">
    <property type="component" value="Unassembled WGS sequence"/>
</dbReference>
<reference evidence="1" key="1">
    <citation type="submission" date="2022-07" db="EMBL/GenBank/DDBJ databases">
        <title>Phylogenomic reconstructions and comparative analyses of Kickxellomycotina fungi.</title>
        <authorList>
            <person name="Reynolds N.K."/>
            <person name="Stajich J.E."/>
            <person name="Barry K."/>
            <person name="Grigoriev I.V."/>
            <person name="Crous P."/>
            <person name="Smith M.E."/>
        </authorList>
    </citation>
    <scope>NUCLEOTIDE SEQUENCE</scope>
    <source>
        <strain evidence="1">CBS 109366</strain>
    </source>
</reference>
<accession>A0ACC1JQQ9</accession>
<gene>
    <name evidence="1" type="ORF">IWQ57_004723</name>
</gene>
<organism evidence="1 2">
    <name type="scientific">Coemansia nantahalensis</name>
    <dbReference type="NCBI Taxonomy" id="2789366"/>
    <lineage>
        <taxon>Eukaryota</taxon>
        <taxon>Fungi</taxon>
        <taxon>Fungi incertae sedis</taxon>
        <taxon>Zoopagomycota</taxon>
        <taxon>Kickxellomycotina</taxon>
        <taxon>Kickxellomycetes</taxon>
        <taxon>Kickxellales</taxon>
        <taxon>Kickxellaceae</taxon>
        <taxon>Coemansia</taxon>
    </lineage>
</organism>
<protein>
    <submittedName>
        <fullName evidence="1">Uncharacterized protein</fullName>
    </submittedName>
</protein>